<feature type="chain" id="PRO_5045779211" description="Peptidase M1 membrane alanine aminopeptidase domain-containing protein" evidence="1">
    <location>
        <begin position="21"/>
        <end position="1035"/>
    </location>
</feature>
<keyword evidence="3" id="KW-1185">Reference proteome</keyword>
<reference evidence="2" key="1">
    <citation type="submission" date="2022-08" db="EMBL/GenBank/DDBJ databases">
        <title>Catabolic pathway analysis in culturable SAR92 clade bacteria reveals their overlooked roles in DMSP degradation in coastal seas.</title>
        <authorList>
            <person name="He X."/>
            <person name="Zhang X."/>
            <person name="Zhang Y."/>
        </authorList>
    </citation>
    <scope>NUCLEOTIDE SEQUENCE</scope>
    <source>
        <strain evidence="2">H455</strain>
    </source>
</reference>
<accession>A0ABY5TJJ5</accession>
<protein>
    <recommendedName>
        <fullName evidence="4">Peptidase M1 membrane alanine aminopeptidase domain-containing protein</fullName>
    </recommendedName>
</protein>
<proteinExistence type="predicted"/>
<feature type="signal peptide" evidence="1">
    <location>
        <begin position="1"/>
        <end position="20"/>
    </location>
</feature>
<dbReference type="EMBL" id="CP103416">
    <property type="protein sequence ID" value="UVW34027.1"/>
    <property type="molecule type" value="Genomic_DNA"/>
</dbReference>
<keyword evidence="1" id="KW-0732">Signal</keyword>
<evidence type="ECO:0000256" key="1">
    <source>
        <dbReference type="SAM" id="SignalP"/>
    </source>
</evidence>
<evidence type="ECO:0000313" key="3">
    <source>
        <dbReference type="Proteomes" id="UP001059934"/>
    </source>
</evidence>
<sequence length="1035" mass="114658">MKLKLLVYLILISACGMTFADNDSVPAYDELTAATIAAGSLDIDGNGQYDALTDGLLLLRGMFGLTEDALIVGAVASDAAYTSSSEIISRIGMLGDDIDIDGDGHVDALTDGLLILRYLFGLRESVLLKDVIASASTITSINDIHASIEGLMPEPLTTLLSKSLRASVQGCSSIVEGNTSLCSLAGLDLNRSGLTLELLGEDSDDFVLETDGQIRFVAAPSFATPSDINVDNIYNLVIRLSNGEESTTANLSVDVVSECDVYVNSAVTDEFRYCWQESQVTPSGHEYSAAINTPLKVAFFNDTIAVPSSSAAEELFFDYGIVLSDEDKTWGIAEAYAMKEVLKKIPQDFPEKTNDLRRADSKWILTDRFIVDDIDIQIEADGTYLLTLSNSVFSNATPRIAEVEGKRGVYFSNRLHHSLVRYITNNGNNTSAVNKILTDRFAVSVEIPDYNELTGEPATRFQSFHPEELISIINMFEEMPSGMHKIAGLNYLVRRLDGLVNPYYPEAPAIAWVGSGYIEFMEVGLGSDSLDYTHRLIIHEKAHFLWGKVFDDNLIENWINLGGWYECAEKTSGWCSTQQTQFVSAYAHLKNPDEDMAESISFFLVNPDKLRSRAPDKYTFVRDRIMQGNIYLSQIRDDLTFEVFNLFPDYVYPGKIKLIKVSVLGGAYEDKHVNVSLELHSNDVAVDGATQGQTRITSEAVPETFIDFWMYTPAGMETSDRLSGSFVIPARAKSGYWSPEQIVVWDNQGNSRMSGANDFGWRLYVDNPLEDITAPIYIQNSMELSISSRVIEDETVPTIVAIWDYDEANIKPSQFCYGAINDELISTYSLEAYGDVIDGKCYLEYLMPDYMPSETYRINFMRMIDVAGNESRNYFSSPQGIDQGLWSDDSADEPSPSVTLTSSNPDIIAPELDVNSISVTAIASNPEQPNGETILTVNFKIRDNISGYTIGGFRIRDPQGITHHYWHYSPDRDNLFPSSSDTVWRAFSATVVLPAGSAPGIWGLAEFAVRDRANNFKVYDFTEIITFEVDAAATE</sequence>
<evidence type="ECO:0008006" key="4">
    <source>
        <dbReference type="Google" id="ProtNLM"/>
    </source>
</evidence>
<organism evidence="2 3">
    <name type="scientific">SAR92 clade bacterium H455</name>
    <dbReference type="NCBI Taxonomy" id="2974818"/>
    <lineage>
        <taxon>Bacteria</taxon>
        <taxon>Pseudomonadati</taxon>
        <taxon>Pseudomonadota</taxon>
        <taxon>Gammaproteobacteria</taxon>
        <taxon>Cellvibrionales</taxon>
        <taxon>Porticoccaceae</taxon>
        <taxon>SAR92 clade</taxon>
    </lineage>
</organism>
<dbReference type="PROSITE" id="PS51257">
    <property type="entry name" value="PROKAR_LIPOPROTEIN"/>
    <property type="match status" value="1"/>
</dbReference>
<name>A0ABY5TJJ5_9GAMM</name>
<dbReference type="SUPFAM" id="SSF55486">
    <property type="entry name" value="Metalloproteases ('zincins'), catalytic domain"/>
    <property type="match status" value="1"/>
</dbReference>
<evidence type="ECO:0000313" key="2">
    <source>
        <dbReference type="EMBL" id="UVW34027.1"/>
    </source>
</evidence>
<gene>
    <name evidence="2" type="ORF">NYF23_08250</name>
</gene>
<dbReference type="Proteomes" id="UP001059934">
    <property type="component" value="Chromosome"/>
</dbReference>